<protein>
    <recommendedName>
        <fullName evidence="1">Fungal lipase-type domain-containing protein</fullName>
    </recommendedName>
</protein>
<feature type="domain" description="Fungal lipase-type" evidence="1">
    <location>
        <begin position="27"/>
        <end position="157"/>
    </location>
</feature>
<dbReference type="InterPro" id="IPR002921">
    <property type="entry name" value="Fungal_lipase-type"/>
</dbReference>
<evidence type="ECO:0000259" key="1">
    <source>
        <dbReference type="Pfam" id="PF01764"/>
    </source>
</evidence>
<sequence>MLSVQVDLFEAYQNSIVGITFKSLNGVQNFTKNYADYFAKDTLVPFENWGMVSRDLQIAFERIWSSGFTNYMQEMWGKYCDLVLSFSGINFGSCLAQMTAVKFIQDKWWPTTQVFFVGFATPRCGSEDFAYYVDLSLGKNAYRVNWKADPIPQLPATTCTRGGSAQLGRCPNSWYHCCTQYTYTKWAVRSKVTTCTDPEDTKCLTGSTPADFYGYFGSVPNGNFILKKFTNMIFLRLDYDNMSC</sequence>
<accession>A0A2A2KWQ3</accession>
<evidence type="ECO:0000313" key="2">
    <source>
        <dbReference type="EMBL" id="PAV78436.1"/>
    </source>
</evidence>
<dbReference type="Pfam" id="PF01764">
    <property type="entry name" value="Lipase_3"/>
    <property type="match status" value="1"/>
</dbReference>
<gene>
    <name evidence="2" type="ORF">WR25_15187</name>
</gene>
<keyword evidence="3" id="KW-1185">Reference proteome</keyword>
<dbReference type="Gene3D" id="3.40.50.1820">
    <property type="entry name" value="alpha/beta hydrolase"/>
    <property type="match status" value="1"/>
</dbReference>
<evidence type="ECO:0000313" key="3">
    <source>
        <dbReference type="Proteomes" id="UP000218231"/>
    </source>
</evidence>
<dbReference type="InterPro" id="IPR029058">
    <property type="entry name" value="AB_hydrolase_fold"/>
</dbReference>
<dbReference type="GO" id="GO:0006629">
    <property type="term" value="P:lipid metabolic process"/>
    <property type="evidence" value="ECO:0007669"/>
    <property type="project" value="InterPro"/>
</dbReference>
<dbReference type="EMBL" id="LIAE01007565">
    <property type="protein sequence ID" value="PAV78436.1"/>
    <property type="molecule type" value="Genomic_DNA"/>
</dbReference>
<name>A0A2A2KWQ3_9BILA</name>
<dbReference type="OrthoDB" id="426718at2759"/>
<dbReference type="PANTHER" id="PTHR45908">
    <property type="entry name" value="PROTEIN CBG11750-RELATED"/>
    <property type="match status" value="1"/>
</dbReference>
<dbReference type="Proteomes" id="UP000218231">
    <property type="component" value="Unassembled WGS sequence"/>
</dbReference>
<proteinExistence type="predicted"/>
<comment type="caution">
    <text evidence="2">The sequence shown here is derived from an EMBL/GenBank/DDBJ whole genome shotgun (WGS) entry which is preliminary data.</text>
</comment>
<dbReference type="AlphaFoldDB" id="A0A2A2KWQ3"/>
<organism evidence="2 3">
    <name type="scientific">Diploscapter pachys</name>
    <dbReference type="NCBI Taxonomy" id="2018661"/>
    <lineage>
        <taxon>Eukaryota</taxon>
        <taxon>Metazoa</taxon>
        <taxon>Ecdysozoa</taxon>
        <taxon>Nematoda</taxon>
        <taxon>Chromadorea</taxon>
        <taxon>Rhabditida</taxon>
        <taxon>Rhabditina</taxon>
        <taxon>Rhabditomorpha</taxon>
        <taxon>Rhabditoidea</taxon>
        <taxon>Rhabditidae</taxon>
        <taxon>Diploscapter</taxon>
    </lineage>
</organism>
<reference evidence="2 3" key="1">
    <citation type="journal article" date="2017" name="Curr. Biol.">
        <title>Genome architecture and evolution of a unichromosomal asexual nematode.</title>
        <authorList>
            <person name="Fradin H."/>
            <person name="Zegar C."/>
            <person name="Gutwein M."/>
            <person name="Lucas J."/>
            <person name="Kovtun M."/>
            <person name="Corcoran D."/>
            <person name="Baugh L.R."/>
            <person name="Kiontke K."/>
            <person name="Gunsalus K."/>
            <person name="Fitch D.H."/>
            <person name="Piano F."/>
        </authorList>
    </citation>
    <scope>NUCLEOTIDE SEQUENCE [LARGE SCALE GENOMIC DNA]</scope>
    <source>
        <strain evidence="2">PF1309</strain>
    </source>
</reference>
<dbReference type="SUPFAM" id="SSF53474">
    <property type="entry name" value="alpha/beta-Hydrolases"/>
    <property type="match status" value="1"/>
</dbReference>
<dbReference type="PANTHER" id="PTHR45908:SF21">
    <property type="entry name" value="FUNGAL LIPASE-LIKE DOMAIN-CONTAINING PROTEIN"/>
    <property type="match status" value="1"/>
</dbReference>